<accession>A0AAV3Y5P1</accession>
<dbReference type="GO" id="GO:0044183">
    <property type="term" value="F:protein folding chaperone"/>
    <property type="evidence" value="ECO:0007669"/>
    <property type="project" value="TreeGrafter"/>
</dbReference>
<organism evidence="4 5">
    <name type="scientific">Plakobranchus ocellatus</name>
    <dbReference type="NCBI Taxonomy" id="259542"/>
    <lineage>
        <taxon>Eukaryota</taxon>
        <taxon>Metazoa</taxon>
        <taxon>Spiralia</taxon>
        <taxon>Lophotrochozoa</taxon>
        <taxon>Mollusca</taxon>
        <taxon>Gastropoda</taxon>
        <taxon>Heterobranchia</taxon>
        <taxon>Euthyneura</taxon>
        <taxon>Panpulmonata</taxon>
        <taxon>Sacoglossa</taxon>
        <taxon>Placobranchoidea</taxon>
        <taxon>Plakobranchidae</taxon>
        <taxon>Plakobranchus</taxon>
    </lineage>
</organism>
<evidence type="ECO:0000256" key="1">
    <source>
        <dbReference type="ARBA" id="ARBA00008045"/>
    </source>
</evidence>
<keyword evidence="3" id="KW-0143">Chaperone</keyword>
<dbReference type="CDD" id="cd23164">
    <property type="entry name" value="Prefoldin_1"/>
    <property type="match status" value="1"/>
</dbReference>
<comment type="similarity">
    <text evidence="1">Belongs to the prefoldin subunit beta family.</text>
</comment>
<dbReference type="GO" id="GO:0051082">
    <property type="term" value="F:unfolded protein binding"/>
    <property type="evidence" value="ECO:0007669"/>
    <property type="project" value="InterPro"/>
</dbReference>
<dbReference type="PANTHER" id="PTHR20903:SF0">
    <property type="entry name" value="PREFOLDIN SUBUNIT 1"/>
    <property type="match status" value="1"/>
</dbReference>
<evidence type="ECO:0000256" key="2">
    <source>
        <dbReference type="ARBA" id="ARBA00011695"/>
    </source>
</evidence>
<dbReference type="InterPro" id="IPR009053">
    <property type="entry name" value="Prefoldin"/>
</dbReference>
<proteinExistence type="inferred from homology"/>
<evidence type="ECO:0000313" key="5">
    <source>
        <dbReference type="Proteomes" id="UP000735302"/>
    </source>
</evidence>
<dbReference type="Gene3D" id="1.10.287.370">
    <property type="match status" value="1"/>
</dbReference>
<gene>
    <name evidence="4" type="ORF">PoB_000500100</name>
</gene>
<dbReference type="InterPro" id="IPR002777">
    <property type="entry name" value="PFD_beta-like"/>
</dbReference>
<sequence length="142" mass="16217">MNTCLFFSFPQQQPNSKMATTGQISDPELANAFAELSMKKIQAEGQIRLSNAQIESLNRKIQHSQIVEQDISGLPNDVRLYKAVGRMFLLQKQEDIKADLKKNQHTFAEKIKTLEASKEYLQKNIEECKNSVRELVMTKSGR</sequence>
<dbReference type="Pfam" id="PF01920">
    <property type="entry name" value="Prefoldin_2"/>
    <property type="match status" value="1"/>
</dbReference>
<keyword evidence="5" id="KW-1185">Reference proteome</keyword>
<dbReference type="GO" id="GO:0005737">
    <property type="term" value="C:cytoplasm"/>
    <property type="evidence" value="ECO:0007669"/>
    <property type="project" value="TreeGrafter"/>
</dbReference>
<dbReference type="EMBL" id="BLXT01000588">
    <property type="protein sequence ID" value="GFN78495.1"/>
    <property type="molecule type" value="Genomic_DNA"/>
</dbReference>
<evidence type="ECO:0000256" key="3">
    <source>
        <dbReference type="ARBA" id="ARBA00023186"/>
    </source>
</evidence>
<name>A0AAV3Y5P1_9GAST</name>
<comment type="subunit">
    <text evidence="2">Heterohexamer of two PFD-alpha type and four PFD-beta type subunits.</text>
</comment>
<dbReference type="Proteomes" id="UP000735302">
    <property type="component" value="Unassembled WGS sequence"/>
</dbReference>
<reference evidence="4 5" key="1">
    <citation type="journal article" date="2021" name="Elife">
        <title>Chloroplast acquisition without the gene transfer in kleptoplastic sea slugs, Plakobranchus ocellatus.</title>
        <authorList>
            <person name="Maeda T."/>
            <person name="Takahashi S."/>
            <person name="Yoshida T."/>
            <person name="Shimamura S."/>
            <person name="Takaki Y."/>
            <person name="Nagai Y."/>
            <person name="Toyoda A."/>
            <person name="Suzuki Y."/>
            <person name="Arimoto A."/>
            <person name="Ishii H."/>
            <person name="Satoh N."/>
            <person name="Nishiyama T."/>
            <person name="Hasebe M."/>
            <person name="Maruyama T."/>
            <person name="Minagawa J."/>
            <person name="Obokata J."/>
            <person name="Shigenobu S."/>
        </authorList>
    </citation>
    <scope>NUCLEOTIDE SEQUENCE [LARGE SCALE GENOMIC DNA]</scope>
</reference>
<comment type="caution">
    <text evidence="4">The sequence shown here is derived from an EMBL/GenBank/DDBJ whole genome shotgun (WGS) entry which is preliminary data.</text>
</comment>
<dbReference type="SUPFAM" id="SSF46579">
    <property type="entry name" value="Prefoldin"/>
    <property type="match status" value="1"/>
</dbReference>
<protein>
    <submittedName>
        <fullName evidence="4">Prefoldin subunit 1</fullName>
    </submittedName>
</protein>
<dbReference type="AlphaFoldDB" id="A0AAV3Y5P1"/>
<dbReference type="PANTHER" id="PTHR20903">
    <property type="entry name" value="PREFOLDIN SUBUNIT 1-RELATED"/>
    <property type="match status" value="1"/>
</dbReference>
<evidence type="ECO:0000313" key="4">
    <source>
        <dbReference type="EMBL" id="GFN78495.1"/>
    </source>
</evidence>
<dbReference type="GO" id="GO:0016272">
    <property type="term" value="C:prefoldin complex"/>
    <property type="evidence" value="ECO:0007669"/>
    <property type="project" value="InterPro"/>
</dbReference>